<dbReference type="PANTHER" id="PTHR43537:SF5">
    <property type="entry name" value="UXU OPERON TRANSCRIPTIONAL REGULATOR"/>
    <property type="match status" value="1"/>
</dbReference>
<proteinExistence type="predicted"/>
<dbReference type="SMART" id="SM00895">
    <property type="entry name" value="FCD"/>
    <property type="match status" value="1"/>
</dbReference>
<dbReference type="EMBL" id="FCOK02000100">
    <property type="protein sequence ID" value="SAL70106.1"/>
    <property type="molecule type" value="Genomic_DNA"/>
</dbReference>
<keyword evidence="1" id="KW-0805">Transcription regulation</keyword>
<dbReference type="SUPFAM" id="SSF48008">
    <property type="entry name" value="GntR ligand-binding domain-like"/>
    <property type="match status" value="1"/>
</dbReference>
<dbReference type="InterPro" id="IPR036390">
    <property type="entry name" value="WH_DNA-bd_sf"/>
</dbReference>
<dbReference type="SUPFAM" id="SSF46785">
    <property type="entry name" value="Winged helix' DNA-binding domain"/>
    <property type="match status" value="1"/>
</dbReference>
<dbReference type="InterPro" id="IPR011711">
    <property type="entry name" value="GntR_C"/>
</dbReference>
<evidence type="ECO:0000313" key="5">
    <source>
        <dbReference type="EMBL" id="SAL70106.1"/>
    </source>
</evidence>
<dbReference type="Gene3D" id="1.10.10.10">
    <property type="entry name" value="Winged helix-like DNA-binding domain superfamily/Winged helix DNA-binding domain"/>
    <property type="match status" value="1"/>
</dbReference>
<feature type="domain" description="HTH gntR-type" evidence="4">
    <location>
        <begin position="47"/>
        <end position="115"/>
    </location>
</feature>
<dbReference type="AlphaFoldDB" id="A0A158JMJ3"/>
<dbReference type="Gene3D" id="1.20.120.530">
    <property type="entry name" value="GntR ligand-binding domain-like"/>
    <property type="match status" value="1"/>
</dbReference>
<evidence type="ECO:0000256" key="2">
    <source>
        <dbReference type="ARBA" id="ARBA00023125"/>
    </source>
</evidence>
<dbReference type="InterPro" id="IPR000524">
    <property type="entry name" value="Tscrpt_reg_HTH_GntR"/>
</dbReference>
<organism evidence="5 6">
    <name type="scientific">Caballeronia udeis</name>
    <dbReference type="NCBI Taxonomy" id="1232866"/>
    <lineage>
        <taxon>Bacteria</taxon>
        <taxon>Pseudomonadati</taxon>
        <taxon>Pseudomonadota</taxon>
        <taxon>Betaproteobacteria</taxon>
        <taxon>Burkholderiales</taxon>
        <taxon>Burkholderiaceae</taxon>
        <taxon>Caballeronia</taxon>
    </lineage>
</organism>
<dbReference type="Pfam" id="PF07729">
    <property type="entry name" value="FCD"/>
    <property type="match status" value="1"/>
</dbReference>
<dbReference type="CDD" id="cd07377">
    <property type="entry name" value="WHTH_GntR"/>
    <property type="match status" value="1"/>
</dbReference>
<dbReference type="PROSITE" id="PS50949">
    <property type="entry name" value="HTH_GNTR"/>
    <property type="match status" value="1"/>
</dbReference>
<evidence type="ECO:0000259" key="4">
    <source>
        <dbReference type="PROSITE" id="PS50949"/>
    </source>
</evidence>
<dbReference type="InterPro" id="IPR036388">
    <property type="entry name" value="WH-like_DNA-bd_sf"/>
</dbReference>
<sequence>MGRMRTSTQLCDSENLPYSLAKSFHITCKPDNLKPTAEARTPVTKALTLTQQVAQQMTGDIRDGVYPVGTKLPSGKDLAARFGVSQSVIREVTERLRSNGLIDSRQGAGCTVKARTETGGFRVPHAVGADRADLADVYELRLDLEGAAAALAAVRRTDADIDALAAILKSLADNLYTPDHAVELDIAFHVAIADATHNRYYVDLLQYLNLQIRQTVQTARTHSLARQRLPDEVHREHIRVFEAIRAGDPVAARVAATSHLQNAAARLNLVIPGRDALNSAATPSPLTSE</sequence>
<keyword evidence="3" id="KW-0804">Transcription</keyword>
<evidence type="ECO:0000256" key="3">
    <source>
        <dbReference type="ARBA" id="ARBA00023163"/>
    </source>
</evidence>
<dbReference type="GO" id="GO:0003677">
    <property type="term" value="F:DNA binding"/>
    <property type="evidence" value="ECO:0007669"/>
    <property type="project" value="UniProtKB-KW"/>
</dbReference>
<reference evidence="5 6" key="1">
    <citation type="submission" date="2016-01" db="EMBL/GenBank/DDBJ databases">
        <authorList>
            <person name="Oliw E.H."/>
        </authorList>
    </citation>
    <scope>NUCLEOTIDE SEQUENCE [LARGE SCALE GENOMIC DNA]</scope>
    <source>
        <strain evidence="5">LMG 27134</strain>
    </source>
</reference>
<keyword evidence="2" id="KW-0238">DNA-binding</keyword>
<accession>A0A158JMJ3</accession>
<protein>
    <submittedName>
        <fullName evidence="5">GntR family transcriptional regulator</fullName>
    </submittedName>
</protein>
<dbReference type="GO" id="GO:0003700">
    <property type="term" value="F:DNA-binding transcription factor activity"/>
    <property type="evidence" value="ECO:0007669"/>
    <property type="project" value="InterPro"/>
</dbReference>
<dbReference type="SMART" id="SM00345">
    <property type="entry name" value="HTH_GNTR"/>
    <property type="match status" value="1"/>
</dbReference>
<dbReference type="InterPro" id="IPR008920">
    <property type="entry name" value="TF_FadR/GntR_C"/>
</dbReference>
<name>A0A158JMJ3_9BURK</name>
<dbReference type="PANTHER" id="PTHR43537">
    <property type="entry name" value="TRANSCRIPTIONAL REGULATOR, GNTR FAMILY"/>
    <property type="match status" value="1"/>
</dbReference>
<evidence type="ECO:0000256" key="1">
    <source>
        <dbReference type="ARBA" id="ARBA00023015"/>
    </source>
</evidence>
<gene>
    <name evidence="5" type="ORF">AWB69_08305</name>
</gene>
<dbReference type="Proteomes" id="UP000054683">
    <property type="component" value="Unassembled WGS sequence"/>
</dbReference>
<evidence type="ECO:0000313" key="6">
    <source>
        <dbReference type="Proteomes" id="UP000054683"/>
    </source>
</evidence>
<dbReference type="PRINTS" id="PR00035">
    <property type="entry name" value="HTHGNTR"/>
</dbReference>
<dbReference type="Pfam" id="PF00392">
    <property type="entry name" value="GntR"/>
    <property type="match status" value="1"/>
</dbReference>